<keyword evidence="3" id="KW-1185">Reference proteome</keyword>
<evidence type="ECO:0000256" key="1">
    <source>
        <dbReference type="SAM" id="MobiDB-lite"/>
    </source>
</evidence>
<evidence type="ECO:0000313" key="3">
    <source>
        <dbReference type="Proteomes" id="UP000315295"/>
    </source>
</evidence>
<dbReference type="EMBL" id="VIEB01000264">
    <property type="protein sequence ID" value="TQD97766.1"/>
    <property type="molecule type" value="Genomic_DNA"/>
</dbReference>
<protein>
    <submittedName>
        <fullName evidence="2">Uncharacterized protein</fullName>
    </submittedName>
</protein>
<evidence type="ECO:0000313" key="2">
    <source>
        <dbReference type="EMBL" id="TQD97766.1"/>
    </source>
</evidence>
<dbReference type="AlphaFoldDB" id="A0A540MG97"/>
<organism evidence="2 3">
    <name type="scientific">Malus baccata</name>
    <name type="common">Siberian crab apple</name>
    <name type="synonym">Pyrus baccata</name>
    <dbReference type="NCBI Taxonomy" id="106549"/>
    <lineage>
        <taxon>Eukaryota</taxon>
        <taxon>Viridiplantae</taxon>
        <taxon>Streptophyta</taxon>
        <taxon>Embryophyta</taxon>
        <taxon>Tracheophyta</taxon>
        <taxon>Spermatophyta</taxon>
        <taxon>Magnoliopsida</taxon>
        <taxon>eudicotyledons</taxon>
        <taxon>Gunneridae</taxon>
        <taxon>Pentapetalae</taxon>
        <taxon>rosids</taxon>
        <taxon>fabids</taxon>
        <taxon>Rosales</taxon>
        <taxon>Rosaceae</taxon>
        <taxon>Amygdaloideae</taxon>
        <taxon>Maleae</taxon>
        <taxon>Malus</taxon>
    </lineage>
</organism>
<reference evidence="2 3" key="1">
    <citation type="journal article" date="2019" name="G3 (Bethesda)">
        <title>Sequencing of a Wild Apple (Malus baccata) Genome Unravels the Differences Between Cultivated and Wild Apple Species Regarding Disease Resistance and Cold Tolerance.</title>
        <authorList>
            <person name="Chen X."/>
        </authorList>
    </citation>
    <scope>NUCLEOTIDE SEQUENCE [LARGE SCALE GENOMIC DNA]</scope>
    <source>
        <strain evidence="3">cv. Shandingzi</strain>
        <tissue evidence="2">Leaves</tissue>
    </source>
</reference>
<comment type="caution">
    <text evidence="2">The sequence shown here is derived from an EMBL/GenBank/DDBJ whole genome shotgun (WGS) entry which is preliminary data.</text>
</comment>
<name>A0A540MG97_MALBA</name>
<sequence length="81" mass="9153">MSSFSENRVAAKEILRQASELQDASMFGPPRQKTRDSSEQSSVKLALRYEELSRVLEIFTNGWYNAIPKKPGTGFGMLTLR</sequence>
<feature type="region of interest" description="Disordered" evidence="1">
    <location>
        <begin position="20"/>
        <end position="42"/>
    </location>
</feature>
<accession>A0A540MG97</accession>
<proteinExistence type="predicted"/>
<dbReference type="Proteomes" id="UP000315295">
    <property type="component" value="Unassembled WGS sequence"/>
</dbReference>
<gene>
    <name evidence="2" type="ORF">C1H46_016632</name>
</gene>